<feature type="domain" description="ImpA N-terminal" evidence="2">
    <location>
        <begin position="20"/>
        <end position="143"/>
    </location>
</feature>
<dbReference type="Proteomes" id="UP001273935">
    <property type="component" value="Unassembled WGS sequence"/>
</dbReference>
<evidence type="ECO:0000259" key="2">
    <source>
        <dbReference type="Pfam" id="PF06812"/>
    </source>
</evidence>
<comment type="caution">
    <text evidence="3">The sequence shown here is derived from an EMBL/GenBank/DDBJ whole genome shotgun (WGS) entry which is preliminary data.</text>
</comment>
<evidence type="ECO:0000313" key="4">
    <source>
        <dbReference type="Proteomes" id="UP001273935"/>
    </source>
</evidence>
<dbReference type="EMBL" id="JAWJUL010000009">
    <property type="protein sequence ID" value="MDV3438527.1"/>
    <property type="molecule type" value="Genomic_DNA"/>
</dbReference>
<protein>
    <submittedName>
        <fullName evidence="3">Type VI secretion system protein TssA</fullName>
    </submittedName>
</protein>
<dbReference type="PANTHER" id="PTHR37951">
    <property type="entry name" value="CYTOPLASMIC PROTEIN-RELATED"/>
    <property type="match status" value="1"/>
</dbReference>
<dbReference type="InterPro" id="IPR010657">
    <property type="entry name" value="ImpA_N"/>
</dbReference>
<accession>A0ABU3XKP2</accession>
<sequence length="355" mass="38475">MLAPALTRRTPTVVDVSHLLSPVSAESPCGDDLEYDASYLELERIAQGQPERQMGDSVLPAEPPAWRDVRELSSQLLGRSKDLRIANYFLQSAIALEGLAGLAQSLTLVRELLTQFWDGVYPQLDADDDNDPTFRINALTGLASEPVIRLVREANLTSSRAFGAVSLRAALNALDLQRFPSETLTAEQLQGAFRDTDPALLESTRQALTDAQSALAAIESTLSDQVGSAQSADLAPLKQLIRQALQIVKEHAPLDDSAPSEDAATGDGDGSAGESPVAVASTPRAAPHEINNRDDVLRTLDRILAYYERQEPSSPVPMLLKRARKLVTADFAEIVRNLIPDGMSQFENLRGPESE</sequence>
<dbReference type="NCBIfam" id="TIGR03363">
    <property type="entry name" value="VI_chp_8"/>
    <property type="match status" value="1"/>
</dbReference>
<evidence type="ECO:0000256" key="1">
    <source>
        <dbReference type="SAM" id="MobiDB-lite"/>
    </source>
</evidence>
<keyword evidence="4" id="KW-1185">Reference proteome</keyword>
<gene>
    <name evidence="3" type="primary">tssA</name>
    <name evidence="3" type="ORF">R0G64_03660</name>
</gene>
<name>A0ABU3XKP2_9GAMM</name>
<proteinExistence type="predicted"/>
<dbReference type="Pfam" id="PF06812">
    <property type="entry name" value="ImpA_N"/>
    <property type="match status" value="1"/>
</dbReference>
<organism evidence="3 4">
    <name type="scientific">Metapseudomonas otitidis</name>
    <dbReference type="NCBI Taxonomy" id="319939"/>
    <lineage>
        <taxon>Bacteria</taxon>
        <taxon>Pseudomonadati</taxon>
        <taxon>Pseudomonadota</taxon>
        <taxon>Gammaproteobacteria</taxon>
        <taxon>Pseudomonadales</taxon>
        <taxon>Pseudomonadaceae</taxon>
        <taxon>Metapseudomonas</taxon>
    </lineage>
</organism>
<feature type="region of interest" description="Disordered" evidence="1">
    <location>
        <begin position="252"/>
        <end position="293"/>
    </location>
</feature>
<evidence type="ECO:0000313" key="3">
    <source>
        <dbReference type="EMBL" id="MDV3438527.1"/>
    </source>
</evidence>
<reference evidence="3 4" key="1">
    <citation type="submission" date="2023-10" db="EMBL/GenBank/DDBJ databases">
        <title>Pseudomonas otitidis isolated from a paediatric patient with cystic fibrosis in Chile.</title>
        <authorList>
            <person name="Amsteins-Romero L."/>
            <person name="Opazo-Capurro A."/>
            <person name="Matus-Kohler M."/>
            <person name="Gonzalez-Rocha G."/>
        </authorList>
    </citation>
    <scope>NUCLEOTIDE SEQUENCE [LARGE SCALE GENOMIC DNA]</scope>
    <source>
        <strain evidence="3 4">P-714</strain>
    </source>
</reference>
<dbReference type="PANTHER" id="PTHR37951:SF1">
    <property type="entry name" value="TYPE VI SECRETION SYSTEM COMPONENT TSSA1"/>
    <property type="match status" value="1"/>
</dbReference>
<dbReference type="InterPro" id="IPR017740">
    <property type="entry name" value="TssA-like"/>
</dbReference>